<evidence type="ECO:0000313" key="14">
    <source>
        <dbReference type="Proteomes" id="UP000531168"/>
    </source>
</evidence>
<evidence type="ECO:0000256" key="8">
    <source>
        <dbReference type="ARBA" id="ARBA00022840"/>
    </source>
</evidence>
<keyword evidence="7 13" id="KW-0347">Helicase</keyword>
<keyword evidence="14" id="KW-1185">Reference proteome</keyword>
<dbReference type="InterPro" id="IPR049080">
    <property type="entry name" value="MOV-10-like_beta-barrel"/>
</dbReference>
<accession>A0A7L0MQ56</accession>
<feature type="non-terminal residue" evidence="13">
    <location>
        <position position="1165"/>
    </location>
</feature>
<name>A0A7L0MQ56_9PSIT</name>
<evidence type="ECO:0000256" key="3">
    <source>
        <dbReference type="ARBA" id="ARBA00012552"/>
    </source>
</evidence>
<proteinExistence type="inferred from homology"/>
<dbReference type="EC" id="3.6.4.13" evidence="3"/>
<comment type="caution">
    <text evidence="13">The sequence shown here is derived from an EMBL/GenBank/DDBJ whole genome shotgun (WGS) entry which is preliminary data.</text>
</comment>
<comment type="subcellular location">
    <subcellularLocation>
        <location evidence="1">Cytoplasm</location>
    </subcellularLocation>
</comment>
<gene>
    <name evidence="13" type="primary">Mov10l1</name>
    <name evidence="13" type="ORF">AMAGUI_R05317</name>
</gene>
<keyword evidence="5" id="KW-0547">Nucleotide-binding</keyword>
<evidence type="ECO:0000259" key="10">
    <source>
        <dbReference type="Pfam" id="PF13086"/>
    </source>
</evidence>
<dbReference type="InterPro" id="IPR041679">
    <property type="entry name" value="DNA2/NAM7-like_C"/>
</dbReference>
<evidence type="ECO:0000259" key="12">
    <source>
        <dbReference type="Pfam" id="PF21634"/>
    </source>
</evidence>
<dbReference type="Proteomes" id="UP000531168">
    <property type="component" value="Unassembled WGS sequence"/>
</dbReference>
<feature type="non-terminal residue" evidence="13">
    <location>
        <position position="1"/>
    </location>
</feature>
<dbReference type="PANTHER" id="PTHR45418:SF1">
    <property type="entry name" value="CANCER_TESTIS ANTIGEN 55"/>
    <property type="match status" value="1"/>
</dbReference>
<evidence type="ECO:0000256" key="4">
    <source>
        <dbReference type="ARBA" id="ARBA00022490"/>
    </source>
</evidence>
<dbReference type="AlphaFoldDB" id="A0A7L0MQ56"/>
<organism evidence="13 14">
    <name type="scientific">Amazona guildingii</name>
    <dbReference type="NCBI Taxonomy" id="175529"/>
    <lineage>
        <taxon>Eukaryota</taxon>
        <taxon>Metazoa</taxon>
        <taxon>Chordata</taxon>
        <taxon>Craniata</taxon>
        <taxon>Vertebrata</taxon>
        <taxon>Euteleostomi</taxon>
        <taxon>Archelosauria</taxon>
        <taxon>Archosauria</taxon>
        <taxon>Dinosauria</taxon>
        <taxon>Saurischia</taxon>
        <taxon>Theropoda</taxon>
        <taxon>Coelurosauria</taxon>
        <taxon>Aves</taxon>
        <taxon>Neognathae</taxon>
        <taxon>Neoaves</taxon>
        <taxon>Telluraves</taxon>
        <taxon>Australaves</taxon>
        <taxon>Psittaciformes</taxon>
        <taxon>Psittacidae</taxon>
        <taxon>Amazona</taxon>
    </lineage>
</organism>
<keyword evidence="4" id="KW-0963">Cytoplasm</keyword>
<evidence type="ECO:0000256" key="1">
    <source>
        <dbReference type="ARBA" id="ARBA00004496"/>
    </source>
</evidence>
<evidence type="ECO:0000256" key="2">
    <source>
        <dbReference type="ARBA" id="ARBA00005601"/>
    </source>
</evidence>
<feature type="domain" description="DNA2/NAM7 helicase helicase" evidence="10">
    <location>
        <begin position="838"/>
        <end position="906"/>
    </location>
</feature>
<sequence length="1165" mass="129919">AGGKELKTVRGVVTRFCYDYGMIDDMIIFTKDAVKTVVPLTVGQEVTATVEEDMTSGGLKAITVDAVQNTWGVSSGDASEQNMKTLIGNITSVSKNGGYINCNTFFAMEDVCEGFKPYEGDCVEAKYFINPTTWKSEAVAVKPLRYKQVNKARISSICGRSGAVNESIFFTLDSLRLPDGYSPCKHDLVNAVVVESNQSCYIWRALCLVPVSQDGQFHSNGVSMDEPYEDLMRDKGGLEVSRMTNFGTLKQGESKRMNICIENKGCAPQSLISCRLAGWMKDKQFSFQMPQKCQTSPEAYVSSFPINQENLSKAAVNSHNNNGGTTYESLHNTSIVKKGVIPEKSSSLVKDDNLHNGEKKQREDVKQPIRHVSITEEIVIPPGGRTFIVIVCTAINPGYSRELLLLGFSDFTVGRYIEATVTSEEELLLAPAEPFSPRKPKINPEPQPKMTTVVVPKYRRSHRKHLPSFLPYYTVPDDLRRCVEQKLDILAFQPLLAEHLNLDNYKAKFSTLLWLEEIREEMEIKDFNMSGVTLKRSGNFLVLEVPGVEEGRPRLTAGDKVILKSQVYSGHIIEYIAYITEICNEDVTLKFNADFEQSYNSEPMDVEFVHCRITSRRCQLAVEQAIYLGGKVLFPERLVLQSPQAVKTQNAAKYCVVDDGLEQCSQQESWSKSCPAWPSTLPGWGQQTSSDVLVNDHLSVIYWKIFVAETGTLRQRTGEFFNPVLNEQQKLAVKRILSGECRPTPYVLFGPPGTGKTVTVIEAILQIHYTLPDSRILVCAPSNAAADLICLRLHQSDLLKPGTMVRVNATFRSEEQINDLVKPYCEDGDDIQKALWFRIIITTCSSAGMFYQAEIRLGHFTHVILDEAGQATEPESLIPIGLISEANGQVVLVGDPKQLGPVIKSRIALTFGLNMSFLERLTSREIYLRGKDAFAACGAYNPLLITKLTKNYRSHPALLALPSKLFYDKELEVCADTSIVNSLLHWGKLPKKGFPLIFHGIRGNETRESHNPSWFNPAEAVQVMQYCSHLAKSDNAAVPVTDIGVITPYRKQVEKIRFLLRSIDLADIKVGSVEEFQGQEYKAVILSTVRSCEGLLDDDKYCLGFLFNPKRFNVAVTRAKALLIVIGNPHVLAKDPCFCALLEYSLMNGVYVGCDLPPELECLQK</sequence>
<dbReference type="InterPro" id="IPR041677">
    <property type="entry name" value="DNA2/NAM7_AAA_11"/>
</dbReference>
<dbReference type="PANTHER" id="PTHR45418">
    <property type="entry name" value="CANCER/TESTIS ANTIGEN 55"/>
    <property type="match status" value="1"/>
</dbReference>
<evidence type="ECO:0000256" key="7">
    <source>
        <dbReference type="ARBA" id="ARBA00022806"/>
    </source>
</evidence>
<comment type="similarity">
    <text evidence="2">Belongs to the DNA2/NAM7 helicase family. SDE3 subfamily.</text>
</comment>
<protein>
    <recommendedName>
        <fullName evidence="3">RNA helicase</fullName>
        <ecNumber evidence="3">3.6.4.13</ecNumber>
    </recommendedName>
</protein>
<evidence type="ECO:0000256" key="6">
    <source>
        <dbReference type="ARBA" id="ARBA00022801"/>
    </source>
</evidence>
<dbReference type="FunFam" id="3.40.50.300:FF:000864">
    <property type="entry name" value="Mov10-like RISC complex RNA helicase 1"/>
    <property type="match status" value="1"/>
</dbReference>
<feature type="domain" description="DNA2/NAM7 helicase helicase" evidence="10">
    <location>
        <begin position="725"/>
        <end position="809"/>
    </location>
</feature>
<evidence type="ECO:0000256" key="5">
    <source>
        <dbReference type="ARBA" id="ARBA00022741"/>
    </source>
</evidence>
<dbReference type="GO" id="GO:0005524">
    <property type="term" value="F:ATP binding"/>
    <property type="evidence" value="ECO:0007669"/>
    <property type="project" value="UniProtKB-KW"/>
</dbReference>
<dbReference type="Pfam" id="PF13087">
    <property type="entry name" value="AAA_12"/>
    <property type="match status" value="1"/>
</dbReference>
<evidence type="ECO:0000259" key="11">
    <source>
        <dbReference type="Pfam" id="PF13087"/>
    </source>
</evidence>
<dbReference type="GO" id="GO:0003724">
    <property type="term" value="F:RNA helicase activity"/>
    <property type="evidence" value="ECO:0007669"/>
    <property type="project" value="UniProtKB-EC"/>
</dbReference>
<feature type="domain" description="Helicase MOV-10-like beta-barrel" evidence="12">
    <location>
        <begin position="528"/>
        <end position="602"/>
    </location>
</feature>
<evidence type="ECO:0000313" key="13">
    <source>
        <dbReference type="EMBL" id="NXK83011.1"/>
    </source>
</evidence>
<dbReference type="GO" id="GO:0005737">
    <property type="term" value="C:cytoplasm"/>
    <property type="evidence" value="ECO:0007669"/>
    <property type="project" value="UniProtKB-SubCell"/>
</dbReference>
<dbReference type="Gene3D" id="3.40.50.300">
    <property type="entry name" value="P-loop containing nucleotide triphosphate hydrolases"/>
    <property type="match status" value="2"/>
</dbReference>
<dbReference type="CDD" id="cd18078">
    <property type="entry name" value="DEXXQc_Mov10L1"/>
    <property type="match status" value="1"/>
</dbReference>
<dbReference type="SUPFAM" id="SSF52540">
    <property type="entry name" value="P-loop containing nucleoside triphosphate hydrolases"/>
    <property type="match status" value="1"/>
</dbReference>
<dbReference type="Pfam" id="PF21634">
    <property type="entry name" value="MOV-10_beta-barrel"/>
    <property type="match status" value="1"/>
</dbReference>
<reference evidence="13 14" key="1">
    <citation type="submission" date="2019-09" db="EMBL/GenBank/DDBJ databases">
        <title>Bird 10,000 Genomes (B10K) Project - Family phase.</title>
        <authorList>
            <person name="Zhang G."/>
        </authorList>
    </citation>
    <scope>NUCLEOTIDE SEQUENCE [LARGE SCALE GENOMIC DNA]</scope>
    <source>
        <strain evidence="13">B10K-DU-001-46</strain>
        <tissue evidence="13">Muscle</tissue>
    </source>
</reference>
<dbReference type="EMBL" id="VXAR01012704">
    <property type="protein sequence ID" value="NXK83011.1"/>
    <property type="molecule type" value="Genomic_DNA"/>
</dbReference>
<keyword evidence="6" id="KW-0378">Hydrolase</keyword>
<dbReference type="InterPro" id="IPR047187">
    <property type="entry name" value="SF1_C_Upf1"/>
</dbReference>
<comment type="catalytic activity">
    <reaction evidence="9">
        <text>ATP + H2O = ADP + phosphate + H(+)</text>
        <dbReference type="Rhea" id="RHEA:13065"/>
        <dbReference type="ChEBI" id="CHEBI:15377"/>
        <dbReference type="ChEBI" id="CHEBI:15378"/>
        <dbReference type="ChEBI" id="CHEBI:30616"/>
        <dbReference type="ChEBI" id="CHEBI:43474"/>
        <dbReference type="ChEBI" id="CHEBI:456216"/>
        <dbReference type="EC" id="3.6.4.13"/>
    </reaction>
</comment>
<dbReference type="InterPro" id="IPR027417">
    <property type="entry name" value="P-loop_NTPase"/>
</dbReference>
<dbReference type="CDD" id="cd18808">
    <property type="entry name" value="SF1_C_Upf1"/>
    <property type="match status" value="1"/>
</dbReference>
<dbReference type="GO" id="GO:0016787">
    <property type="term" value="F:hydrolase activity"/>
    <property type="evidence" value="ECO:0007669"/>
    <property type="project" value="UniProtKB-KW"/>
</dbReference>
<feature type="domain" description="DNA2/NAM7 helicase-like C-terminal" evidence="11">
    <location>
        <begin position="944"/>
        <end position="1129"/>
    </location>
</feature>
<dbReference type="Pfam" id="PF13086">
    <property type="entry name" value="AAA_11"/>
    <property type="match status" value="2"/>
</dbReference>
<keyword evidence="8" id="KW-0067">ATP-binding</keyword>
<evidence type="ECO:0000256" key="9">
    <source>
        <dbReference type="ARBA" id="ARBA00047984"/>
    </source>
</evidence>